<organism evidence="1 2">
    <name type="scientific">Seminavis robusta</name>
    <dbReference type="NCBI Taxonomy" id="568900"/>
    <lineage>
        <taxon>Eukaryota</taxon>
        <taxon>Sar</taxon>
        <taxon>Stramenopiles</taxon>
        <taxon>Ochrophyta</taxon>
        <taxon>Bacillariophyta</taxon>
        <taxon>Bacillariophyceae</taxon>
        <taxon>Bacillariophycidae</taxon>
        <taxon>Naviculales</taxon>
        <taxon>Naviculaceae</taxon>
        <taxon>Seminavis</taxon>
    </lineage>
</organism>
<dbReference type="EMBL" id="CAICTM010000850">
    <property type="protein sequence ID" value="CAB9517357.1"/>
    <property type="molecule type" value="Genomic_DNA"/>
</dbReference>
<dbReference type="AlphaFoldDB" id="A0A9N8E9N9"/>
<evidence type="ECO:0000313" key="2">
    <source>
        <dbReference type="Proteomes" id="UP001153069"/>
    </source>
</evidence>
<evidence type="ECO:0000313" key="1">
    <source>
        <dbReference type="EMBL" id="CAB9517357.1"/>
    </source>
</evidence>
<sequence length="202" mass="21949">MEVPPDKWGIINLADTVEALMGKKGDETSKRIFEDSKAGIETLIPILLTGDAPGIRVPKRPVTNCFGGKHVFKATVKQRYPTDPILSALKGSINFSRQWNMRLMSACFDMSCAVSSNEGHSYATPPAMDVIGSEIAIVTPELPPGQQTTAAVVTPDSQAVVTPESLPPGQRRQVTIDDDSHIFIAPIEDDFSDVSIDDDYFD</sequence>
<proteinExistence type="predicted"/>
<dbReference type="Proteomes" id="UP001153069">
    <property type="component" value="Unassembled WGS sequence"/>
</dbReference>
<name>A0A9N8E9N9_9STRA</name>
<reference evidence="1" key="1">
    <citation type="submission" date="2020-06" db="EMBL/GenBank/DDBJ databases">
        <authorList>
            <consortium name="Plant Systems Biology data submission"/>
        </authorList>
    </citation>
    <scope>NUCLEOTIDE SEQUENCE</scope>
    <source>
        <strain evidence="1">D6</strain>
    </source>
</reference>
<keyword evidence="2" id="KW-1185">Reference proteome</keyword>
<accession>A0A9N8E9N9</accession>
<protein>
    <submittedName>
        <fullName evidence="1">Uncharacterized protein</fullName>
    </submittedName>
</protein>
<gene>
    <name evidence="1" type="ORF">SEMRO_851_G210810.1</name>
</gene>
<comment type="caution">
    <text evidence="1">The sequence shown here is derived from an EMBL/GenBank/DDBJ whole genome shotgun (WGS) entry which is preliminary data.</text>
</comment>